<protein>
    <submittedName>
        <fullName evidence="2">Uncharacterized protein</fullName>
    </submittedName>
</protein>
<evidence type="ECO:0000256" key="1">
    <source>
        <dbReference type="SAM" id="MobiDB-lite"/>
    </source>
</evidence>
<reference evidence="2 3" key="1">
    <citation type="submission" date="2022-11" db="EMBL/GenBank/DDBJ databases">
        <title>Minimal conservation of predation-associated metabolite biosynthetic gene clusters underscores biosynthetic potential of Myxococcota including descriptions for ten novel species: Archangium lansinium sp. nov., Myxococcus landrumus sp. nov., Nannocystis bai.</title>
        <authorList>
            <person name="Ahearne A."/>
            <person name="Stevens C."/>
            <person name="Dowd S."/>
        </authorList>
    </citation>
    <scope>NUCLEOTIDE SEQUENCE [LARGE SCALE GENOMIC DNA]</scope>
    <source>
        <strain evidence="2 3">RJM3</strain>
    </source>
</reference>
<dbReference type="EMBL" id="JAQNDO010000001">
    <property type="protein sequence ID" value="MDC0746333.1"/>
    <property type="molecule type" value="Genomic_DNA"/>
</dbReference>
<dbReference type="Proteomes" id="UP001221411">
    <property type="component" value="Unassembled WGS sequence"/>
</dbReference>
<accession>A0ABT5EWZ3</accession>
<feature type="region of interest" description="Disordered" evidence="1">
    <location>
        <begin position="1"/>
        <end position="20"/>
    </location>
</feature>
<organism evidence="2 3">
    <name type="scientific">Polyangium mundeleinium</name>
    <dbReference type="NCBI Taxonomy" id="2995306"/>
    <lineage>
        <taxon>Bacteria</taxon>
        <taxon>Pseudomonadati</taxon>
        <taxon>Myxococcota</taxon>
        <taxon>Polyangia</taxon>
        <taxon>Polyangiales</taxon>
        <taxon>Polyangiaceae</taxon>
        <taxon>Polyangium</taxon>
    </lineage>
</organism>
<keyword evidence="3" id="KW-1185">Reference proteome</keyword>
<sequence length="58" mass="6391">MRVARASAKPRRRHVGEDRYENEIEAAGAFTPSGNTRSADFAERSTETVLVLLGLARC</sequence>
<proteinExistence type="predicted"/>
<dbReference type="RefSeq" id="WP_271924716.1">
    <property type="nucleotide sequence ID" value="NZ_JAQNDO010000001.1"/>
</dbReference>
<evidence type="ECO:0000313" key="2">
    <source>
        <dbReference type="EMBL" id="MDC0746333.1"/>
    </source>
</evidence>
<comment type="caution">
    <text evidence="2">The sequence shown here is derived from an EMBL/GenBank/DDBJ whole genome shotgun (WGS) entry which is preliminary data.</text>
</comment>
<evidence type="ECO:0000313" key="3">
    <source>
        <dbReference type="Proteomes" id="UP001221411"/>
    </source>
</evidence>
<name>A0ABT5EWZ3_9BACT</name>
<gene>
    <name evidence="2" type="ORF">POL67_33700</name>
</gene>